<dbReference type="AlphaFoldDB" id="A0AAW1XIC6"/>
<comment type="caution">
    <text evidence="2">The sequence shown here is derived from an EMBL/GenBank/DDBJ whole genome shotgun (WGS) entry which is preliminary data.</text>
</comment>
<evidence type="ECO:0000313" key="3">
    <source>
        <dbReference type="Proteomes" id="UP001457282"/>
    </source>
</evidence>
<dbReference type="PANTHER" id="PTHR31161">
    <property type="entry name" value="PROTEIN GRAVITROPIC IN THE LIGHT 1"/>
    <property type="match status" value="1"/>
</dbReference>
<proteinExistence type="predicted"/>
<gene>
    <name evidence="2" type="ORF">M0R45_013460</name>
</gene>
<dbReference type="GO" id="GO:0009959">
    <property type="term" value="P:negative gravitropism"/>
    <property type="evidence" value="ECO:0007669"/>
    <property type="project" value="InterPro"/>
</dbReference>
<dbReference type="EMBL" id="JBEDUW010000003">
    <property type="protein sequence ID" value="KAK9936631.1"/>
    <property type="molecule type" value="Genomic_DNA"/>
</dbReference>
<dbReference type="Proteomes" id="UP001457282">
    <property type="component" value="Unassembled WGS sequence"/>
</dbReference>
<protein>
    <recommendedName>
        <fullName evidence="1">GIL1/IRKI C-terminal domain-containing protein</fullName>
    </recommendedName>
</protein>
<reference evidence="2 3" key="1">
    <citation type="journal article" date="2023" name="G3 (Bethesda)">
        <title>A chromosome-length genome assembly and annotation of blackberry (Rubus argutus, cv. 'Hillquist').</title>
        <authorList>
            <person name="Bruna T."/>
            <person name="Aryal R."/>
            <person name="Dudchenko O."/>
            <person name="Sargent D.J."/>
            <person name="Mead D."/>
            <person name="Buti M."/>
            <person name="Cavallini A."/>
            <person name="Hytonen T."/>
            <person name="Andres J."/>
            <person name="Pham M."/>
            <person name="Weisz D."/>
            <person name="Mascagni F."/>
            <person name="Usai G."/>
            <person name="Natali L."/>
            <person name="Bassil N."/>
            <person name="Fernandez G.E."/>
            <person name="Lomsadze A."/>
            <person name="Armour M."/>
            <person name="Olukolu B."/>
            <person name="Poorten T."/>
            <person name="Britton C."/>
            <person name="Davik J."/>
            <person name="Ashrafi H."/>
            <person name="Aiden E.L."/>
            <person name="Borodovsky M."/>
            <person name="Worthington M."/>
        </authorList>
    </citation>
    <scope>NUCLEOTIDE SEQUENCE [LARGE SCALE GENOMIC DNA]</scope>
    <source>
        <strain evidence="2">PI 553951</strain>
    </source>
</reference>
<evidence type="ECO:0000259" key="1">
    <source>
        <dbReference type="Pfam" id="PF24994"/>
    </source>
</evidence>
<dbReference type="InterPro" id="IPR040225">
    <property type="entry name" value="GIL1-like"/>
</dbReference>
<accession>A0AAW1XIC6</accession>
<organism evidence="2 3">
    <name type="scientific">Rubus argutus</name>
    <name type="common">Southern blackberry</name>
    <dbReference type="NCBI Taxonomy" id="59490"/>
    <lineage>
        <taxon>Eukaryota</taxon>
        <taxon>Viridiplantae</taxon>
        <taxon>Streptophyta</taxon>
        <taxon>Embryophyta</taxon>
        <taxon>Tracheophyta</taxon>
        <taxon>Spermatophyta</taxon>
        <taxon>Magnoliopsida</taxon>
        <taxon>eudicotyledons</taxon>
        <taxon>Gunneridae</taxon>
        <taxon>Pentapetalae</taxon>
        <taxon>rosids</taxon>
        <taxon>fabids</taxon>
        <taxon>Rosales</taxon>
        <taxon>Rosaceae</taxon>
        <taxon>Rosoideae</taxon>
        <taxon>Rosoideae incertae sedis</taxon>
        <taxon>Rubus</taxon>
    </lineage>
</organism>
<name>A0AAW1XIC6_RUBAR</name>
<dbReference type="GO" id="GO:0009639">
    <property type="term" value="P:response to red or far red light"/>
    <property type="evidence" value="ECO:0007669"/>
    <property type="project" value="InterPro"/>
</dbReference>
<dbReference type="Pfam" id="PF24994">
    <property type="entry name" value="GIL1_IRKI_C"/>
    <property type="match status" value="1"/>
</dbReference>
<keyword evidence="3" id="KW-1185">Reference proteome</keyword>
<sequence>MECSLFGKPDQTKAHKLREVKKNCRFSEVYMESVTVNNSDTGFSVSFTVVPGFKIGKAVYQSLVYLSPAN</sequence>
<evidence type="ECO:0000313" key="2">
    <source>
        <dbReference type="EMBL" id="KAK9936631.1"/>
    </source>
</evidence>
<feature type="domain" description="GIL1/IRKI C-terminal" evidence="1">
    <location>
        <begin position="20"/>
        <end position="65"/>
    </location>
</feature>
<dbReference type="InterPro" id="IPR056813">
    <property type="entry name" value="GIL1_IRKI_C"/>
</dbReference>